<comment type="caution">
    <text evidence="2">The sequence shown here is derived from an EMBL/GenBank/DDBJ whole genome shotgun (WGS) entry which is preliminary data.</text>
</comment>
<sequence>MNTCCALSAARAPSCHSHMRAPPLQKGREKRASASPMLSKNALSQVPPDRSILIFIAHCTWSA</sequence>
<evidence type="ECO:0000313" key="3">
    <source>
        <dbReference type="Proteomes" id="UP000193218"/>
    </source>
</evidence>
<dbReference type="AlphaFoldDB" id="A0A1Y1US81"/>
<proteinExistence type="predicted"/>
<evidence type="ECO:0000313" key="2">
    <source>
        <dbReference type="EMBL" id="ORX40880.1"/>
    </source>
</evidence>
<dbReference type="GeneID" id="33556197"/>
<protein>
    <submittedName>
        <fullName evidence="2">Uncharacterized protein</fullName>
    </submittedName>
</protein>
<evidence type="ECO:0000256" key="1">
    <source>
        <dbReference type="SAM" id="MobiDB-lite"/>
    </source>
</evidence>
<feature type="region of interest" description="Disordered" evidence="1">
    <location>
        <begin position="15"/>
        <end position="43"/>
    </location>
</feature>
<dbReference type="InParanoid" id="A0A1Y1US81"/>
<reference evidence="2 3" key="1">
    <citation type="submission" date="2017-03" db="EMBL/GenBank/DDBJ databases">
        <title>Widespread Adenine N6-methylation of Active Genes in Fungi.</title>
        <authorList>
            <consortium name="DOE Joint Genome Institute"/>
            <person name="Mondo S.J."/>
            <person name="Dannebaum R.O."/>
            <person name="Kuo R.C."/>
            <person name="Louie K.B."/>
            <person name="Bewick A.J."/>
            <person name="Labutti K."/>
            <person name="Haridas S."/>
            <person name="Kuo A."/>
            <person name="Salamov A."/>
            <person name="Ahrendt S.R."/>
            <person name="Lau R."/>
            <person name="Bowen B.P."/>
            <person name="Lipzen A."/>
            <person name="Sullivan W."/>
            <person name="Andreopoulos W.B."/>
            <person name="Clum A."/>
            <person name="Lindquist E."/>
            <person name="Daum C."/>
            <person name="Northen T.R."/>
            <person name="Ramamoorthy G."/>
            <person name="Schmitz R.J."/>
            <person name="Gryganskyi A."/>
            <person name="Culley D."/>
            <person name="Magnuson J."/>
            <person name="James T.Y."/>
            <person name="O'Malley M.A."/>
            <person name="Stajich J.E."/>
            <person name="Spatafora J.W."/>
            <person name="Visel A."/>
            <person name="Grigoriev I.V."/>
        </authorList>
    </citation>
    <scope>NUCLEOTIDE SEQUENCE [LARGE SCALE GENOMIC DNA]</scope>
    <source>
        <strain evidence="2 3">NRRL Y-17943</strain>
    </source>
</reference>
<dbReference type="EMBL" id="NBSH01000001">
    <property type="protein sequence ID" value="ORX40880.1"/>
    <property type="molecule type" value="Genomic_DNA"/>
</dbReference>
<dbReference type="RefSeq" id="XP_021874559.1">
    <property type="nucleotide sequence ID" value="XM_022014389.1"/>
</dbReference>
<organism evidence="2 3">
    <name type="scientific">Kockovaella imperatae</name>
    <dbReference type="NCBI Taxonomy" id="4999"/>
    <lineage>
        <taxon>Eukaryota</taxon>
        <taxon>Fungi</taxon>
        <taxon>Dikarya</taxon>
        <taxon>Basidiomycota</taxon>
        <taxon>Agaricomycotina</taxon>
        <taxon>Tremellomycetes</taxon>
        <taxon>Tremellales</taxon>
        <taxon>Cuniculitremaceae</taxon>
        <taxon>Kockovaella</taxon>
    </lineage>
</organism>
<keyword evidence="3" id="KW-1185">Reference proteome</keyword>
<dbReference type="Proteomes" id="UP000193218">
    <property type="component" value="Unassembled WGS sequence"/>
</dbReference>
<name>A0A1Y1US81_9TREE</name>
<gene>
    <name evidence="2" type="ORF">BD324DRAFT_612430</name>
</gene>
<accession>A0A1Y1US81</accession>